<proteinExistence type="predicted"/>
<gene>
    <name evidence="1" type="ORF">CGCSCA2_v005713</name>
</gene>
<evidence type="ECO:0000313" key="1">
    <source>
        <dbReference type="EMBL" id="KAF4860272.1"/>
    </source>
</evidence>
<keyword evidence="2" id="KW-1185">Reference proteome</keyword>
<sequence length="71" mass="7876">MWARSSSQLVKDGRPYCSDGTLTGELCQERVCARARGFGGGVWIGSIERHDVRAQSLPVRPLLDVESQVWT</sequence>
<evidence type="ECO:0000313" key="2">
    <source>
        <dbReference type="Proteomes" id="UP000711996"/>
    </source>
</evidence>
<name>A0A9P5EVY0_COLSI</name>
<dbReference type="AlphaFoldDB" id="A0A9P5EVY0"/>
<organism evidence="1 2">
    <name type="scientific">Colletotrichum siamense</name>
    <name type="common">Anthracnose fungus</name>
    <dbReference type="NCBI Taxonomy" id="690259"/>
    <lineage>
        <taxon>Eukaryota</taxon>
        <taxon>Fungi</taxon>
        <taxon>Dikarya</taxon>
        <taxon>Ascomycota</taxon>
        <taxon>Pezizomycotina</taxon>
        <taxon>Sordariomycetes</taxon>
        <taxon>Hypocreomycetidae</taxon>
        <taxon>Glomerellales</taxon>
        <taxon>Glomerellaceae</taxon>
        <taxon>Colletotrichum</taxon>
        <taxon>Colletotrichum gloeosporioides species complex</taxon>
    </lineage>
</organism>
<dbReference type="EMBL" id="QPMT01000014">
    <property type="protein sequence ID" value="KAF4860272.1"/>
    <property type="molecule type" value="Genomic_DNA"/>
</dbReference>
<dbReference type="Proteomes" id="UP000711996">
    <property type="component" value="Unassembled WGS sequence"/>
</dbReference>
<comment type="caution">
    <text evidence="1">The sequence shown here is derived from an EMBL/GenBank/DDBJ whole genome shotgun (WGS) entry which is preliminary data.</text>
</comment>
<protein>
    <submittedName>
        <fullName evidence="1">Uncharacterized protein</fullName>
    </submittedName>
</protein>
<reference evidence="1" key="1">
    <citation type="submission" date="2019-06" db="EMBL/GenBank/DDBJ databases">
        <authorList>
            <person name="Gan P."/>
            <person name="Shirasu K."/>
        </authorList>
    </citation>
    <scope>NUCLEOTIDE SEQUENCE [LARGE SCALE GENOMIC DNA]</scope>
    <source>
        <strain evidence="1">CAD2</strain>
    </source>
</reference>
<accession>A0A9P5EVY0</accession>